<dbReference type="Gene3D" id="3.30.470.20">
    <property type="entry name" value="ATP-grasp fold, B domain"/>
    <property type="match status" value="1"/>
</dbReference>
<dbReference type="InterPro" id="IPR043938">
    <property type="entry name" value="Ligase_CoA_dom"/>
</dbReference>
<dbReference type="RefSeq" id="WP_191295897.1">
    <property type="nucleotide sequence ID" value="NZ_BNAR01000001.1"/>
</dbReference>
<comment type="caution">
    <text evidence="3">The sequence shown here is derived from an EMBL/GenBank/DDBJ whole genome shotgun (WGS) entry which is preliminary data.</text>
</comment>
<dbReference type="InterPro" id="IPR036291">
    <property type="entry name" value="NAD(P)-bd_dom_sf"/>
</dbReference>
<dbReference type="InterPro" id="IPR013815">
    <property type="entry name" value="ATP_grasp_subdomain_1"/>
</dbReference>
<organism evidence="3 4">
    <name type="scientific">Lentzea cavernae</name>
    <dbReference type="NCBI Taxonomy" id="2020703"/>
    <lineage>
        <taxon>Bacteria</taxon>
        <taxon>Bacillati</taxon>
        <taxon>Actinomycetota</taxon>
        <taxon>Actinomycetes</taxon>
        <taxon>Pseudonocardiales</taxon>
        <taxon>Pseudonocardiaceae</taxon>
        <taxon>Lentzea</taxon>
    </lineage>
</organism>
<keyword evidence="1" id="KW-0067">ATP-binding</keyword>
<evidence type="ECO:0000259" key="2">
    <source>
        <dbReference type="PROSITE" id="PS50975"/>
    </source>
</evidence>
<dbReference type="Proteomes" id="UP000605568">
    <property type="component" value="Unassembled WGS sequence"/>
</dbReference>
<reference evidence="4" key="1">
    <citation type="journal article" date="2019" name="Int. J. Syst. Evol. Microbiol.">
        <title>The Global Catalogue of Microorganisms (GCM) 10K type strain sequencing project: providing services to taxonomists for standard genome sequencing and annotation.</title>
        <authorList>
            <consortium name="The Broad Institute Genomics Platform"/>
            <consortium name="The Broad Institute Genome Sequencing Center for Infectious Disease"/>
            <person name="Wu L."/>
            <person name="Ma J."/>
        </authorList>
    </citation>
    <scope>NUCLEOTIDE SEQUENCE [LARGE SCALE GENOMIC DNA]</scope>
    <source>
        <strain evidence="4">CGMCC 4.7367</strain>
    </source>
</reference>
<dbReference type="InterPro" id="IPR003781">
    <property type="entry name" value="CoA-bd"/>
</dbReference>
<dbReference type="Pfam" id="PF13380">
    <property type="entry name" value="CoA_binding_2"/>
    <property type="match status" value="1"/>
</dbReference>
<dbReference type="SUPFAM" id="SSF52210">
    <property type="entry name" value="Succinyl-CoA synthetase domains"/>
    <property type="match status" value="2"/>
</dbReference>
<dbReference type="Gene3D" id="3.40.50.720">
    <property type="entry name" value="NAD(P)-binding Rossmann-like Domain"/>
    <property type="match status" value="1"/>
</dbReference>
<dbReference type="Gene3D" id="3.30.1490.20">
    <property type="entry name" value="ATP-grasp fold, A domain"/>
    <property type="match status" value="1"/>
</dbReference>
<proteinExistence type="predicted"/>
<keyword evidence="4" id="KW-1185">Reference proteome</keyword>
<evidence type="ECO:0000256" key="1">
    <source>
        <dbReference type="PROSITE-ProRule" id="PRU00409"/>
    </source>
</evidence>
<dbReference type="Gene3D" id="3.40.50.261">
    <property type="entry name" value="Succinyl-CoA synthetase domains"/>
    <property type="match status" value="2"/>
</dbReference>
<feature type="domain" description="ATP-grasp" evidence="2">
    <location>
        <begin position="32"/>
        <end position="68"/>
    </location>
</feature>
<sequence length="715" mass="75191">MPDNGYDRAAVENVLAKVRAEGRSSLTAPEGKRVCDAYGIATPAEALAKSSEGAVAFAEEIGYPVVLKIVSPDILHKTEAGGVLVGLKSASEVAEGYRTIIHNARNYKADADVTGVQVQQQLPTGKEVHEVIVGATTDETFGKIVAFGLGGILVEVLKDVTFRLAPTSASEALSMVNGIAAAEILKGVRGAQGVDAGKLADLIHRVSDLVTDFPQLAEVDLNPVLATPQGATAVDVRILVDENAAKEPHRFTQDEILASMNRIMKPSAVAVIGASNEEGKIGNSVMKNLVNGGYQGEIYPINPKADEILDRKAFASIVDVPGDIDVAVFAIPAKFVPAALEEVGKKGVGGAIMIPSGFGETGNIELQNEIVAIARKHGVRILGPNIYGYYYTPENLSATFCTPYDVKGGVALTSQSGGIGMAILGFSRSAGMGVSSIVGVGNKADIDEDDLLTFFESDPNTQLVAMHLEDLKDGRSFAETAKRVSEKKPVVVLKAGRTDQGAKAASSHTGALAGNDRVYDDILKQSGVIRAPGLNDLLEYARGIPLLATPKGENVVIITGAGGSGVLLSDACVDNGLSLMSIPDDLDAAFRKFIPPFGAAGNPVDITGGEPPSTYRNTIALGLADERIHSLILGYWHTIVTPPMVFAKLVVDVVEEYRANGIHKPVVASLAGDVQVEEASEYLYRNGVVAYPYTTEKPVAVLGAKYRWARAAGLL</sequence>
<dbReference type="Pfam" id="PF13549">
    <property type="entry name" value="ATP-grasp_5"/>
    <property type="match status" value="1"/>
</dbReference>
<evidence type="ECO:0000313" key="4">
    <source>
        <dbReference type="Proteomes" id="UP000605568"/>
    </source>
</evidence>
<dbReference type="SUPFAM" id="SSF56059">
    <property type="entry name" value="Glutathione synthetase ATP-binding domain-like"/>
    <property type="match status" value="1"/>
</dbReference>
<name>A0ABQ3LZS3_9PSEU</name>
<keyword evidence="1" id="KW-0547">Nucleotide-binding</keyword>
<dbReference type="Pfam" id="PF13607">
    <property type="entry name" value="Succ_CoA_lig"/>
    <property type="match status" value="1"/>
</dbReference>
<dbReference type="SUPFAM" id="SSF51735">
    <property type="entry name" value="NAD(P)-binding Rossmann-fold domains"/>
    <property type="match status" value="1"/>
</dbReference>
<dbReference type="InterPro" id="IPR016102">
    <property type="entry name" value="Succinyl-CoA_synth-like"/>
</dbReference>
<dbReference type="PANTHER" id="PTHR42793">
    <property type="entry name" value="COA BINDING DOMAIN CONTAINING PROTEIN"/>
    <property type="match status" value="1"/>
</dbReference>
<dbReference type="EMBL" id="BNAR01000001">
    <property type="protein sequence ID" value="GHH29854.1"/>
    <property type="molecule type" value="Genomic_DNA"/>
</dbReference>
<dbReference type="Pfam" id="PF19045">
    <property type="entry name" value="Ligase_CoA_2"/>
    <property type="match status" value="1"/>
</dbReference>
<protein>
    <submittedName>
        <fullName evidence="3">Acyl-CoA synthetase</fullName>
    </submittedName>
</protein>
<accession>A0ABQ3LZS3</accession>
<dbReference type="PANTHER" id="PTHR42793:SF1">
    <property type="entry name" value="PEPTIDYL-LYSINE N-ACETYLTRANSFERASE PATZ"/>
    <property type="match status" value="1"/>
</dbReference>
<dbReference type="InterPro" id="IPR032875">
    <property type="entry name" value="Succ_CoA_lig_flav_dom"/>
</dbReference>
<dbReference type="PROSITE" id="PS50975">
    <property type="entry name" value="ATP_GRASP"/>
    <property type="match status" value="1"/>
</dbReference>
<evidence type="ECO:0000313" key="3">
    <source>
        <dbReference type="EMBL" id="GHH29854.1"/>
    </source>
</evidence>
<dbReference type="SMART" id="SM00881">
    <property type="entry name" value="CoA_binding"/>
    <property type="match status" value="1"/>
</dbReference>
<gene>
    <name evidence="3" type="ORF">GCM10017774_06530</name>
</gene>
<dbReference type="InterPro" id="IPR011761">
    <property type="entry name" value="ATP-grasp"/>
</dbReference>